<dbReference type="PANTHER" id="PTHR43758">
    <property type="entry name" value="7,8-DIHYDRO-8-OXOGUANINE TRIPHOSPHATASE"/>
    <property type="match status" value="1"/>
</dbReference>
<evidence type="ECO:0000256" key="4">
    <source>
        <dbReference type="ARBA" id="ARBA00022801"/>
    </source>
</evidence>
<evidence type="ECO:0000256" key="5">
    <source>
        <dbReference type="ARBA" id="ARBA00022842"/>
    </source>
</evidence>
<name>A0A7G9G2X0_9FIRM</name>
<dbReference type="GO" id="GO:0046872">
    <property type="term" value="F:metal ion binding"/>
    <property type="evidence" value="ECO:0007669"/>
    <property type="project" value="UniProtKB-KW"/>
</dbReference>
<dbReference type="InterPro" id="IPR015797">
    <property type="entry name" value="NUDIX_hydrolase-like_dom_sf"/>
</dbReference>
<evidence type="ECO:0000259" key="6">
    <source>
        <dbReference type="PROSITE" id="PS51462"/>
    </source>
</evidence>
<dbReference type="Gene3D" id="3.90.79.10">
    <property type="entry name" value="Nucleoside Triphosphate Pyrophosphohydrolase"/>
    <property type="match status" value="1"/>
</dbReference>
<dbReference type="AlphaFoldDB" id="A0A7G9G2X0"/>
<dbReference type="InterPro" id="IPR003562">
    <property type="entry name" value="Mutator_MutX_prot"/>
</dbReference>
<keyword evidence="3" id="KW-0479">Metal-binding</keyword>
<dbReference type="Pfam" id="PF00293">
    <property type="entry name" value="NUDIX"/>
    <property type="match status" value="1"/>
</dbReference>
<dbReference type="PROSITE" id="PS51462">
    <property type="entry name" value="NUDIX"/>
    <property type="match status" value="1"/>
</dbReference>
<comment type="similarity">
    <text evidence="2">Belongs to the Nudix hydrolase family.</text>
</comment>
<evidence type="ECO:0000256" key="2">
    <source>
        <dbReference type="ARBA" id="ARBA00005582"/>
    </source>
</evidence>
<dbReference type="CDD" id="cd18886">
    <property type="entry name" value="NUDIX_MutT_Nudt1"/>
    <property type="match status" value="1"/>
</dbReference>
<keyword evidence="8" id="KW-1185">Reference proteome</keyword>
<feature type="domain" description="Nudix hydrolase" evidence="6">
    <location>
        <begin position="3"/>
        <end position="133"/>
    </location>
</feature>
<accession>A0A7G9G2X0</accession>
<dbReference type="EMBL" id="CP060634">
    <property type="protein sequence ID" value="QNM05152.1"/>
    <property type="molecule type" value="Genomic_DNA"/>
</dbReference>
<keyword evidence="4" id="KW-0378">Hydrolase</keyword>
<dbReference type="RefSeq" id="WP_249301961.1">
    <property type="nucleotide sequence ID" value="NZ_CP060634.1"/>
</dbReference>
<dbReference type="InterPro" id="IPR020084">
    <property type="entry name" value="NUDIX_hydrolase_CS"/>
</dbReference>
<protein>
    <submittedName>
        <fullName evidence="7">8-oxo-dGTP diphosphatase</fullName>
    </submittedName>
</protein>
<reference evidence="7 8" key="1">
    <citation type="submission" date="2020-08" db="EMBL/GenBank/DDBJ databases">
        <authorList>
            <person name="Liu C."/>
            <person name="Sun Q."/>
        </authorList>
    </citation>
    <scope>NUCLEOTIDE SEQUENCE [LARGE SCALE GENOMIC DNA]</scope>
    <source>
        <strain evidence="7 8">NSJ-38</strain>
    </source>
</reference>
<dbReference type="GO" id="GO:0005737">
    <property type="term" value="C:cytoplasm"/>
    <property type="evidence" value="ECO:0007669"/>
    <property type="project" value="TreeGrafter"/>
</dbReference>
<dbReference type="GO" id="GO:0008413">
    <property type="term" value="F:8-oxo-7,8-dihydroguanosine triphosphate pyrophosphatase activity"/>
    <property type="evidence" value="ECO:0007669"/>
    <property type="project" value="InterPro"/>
</dbReference>
<dbReference type="Proteomes" id="UP000515823">
    <property type="component" value="Chromosome"/>
</dbReference>
<dbReference type="KEGG" id="qdo:H9Q78_11985"/>
<dbReference type="PANTHER" id="PTHR43758:SF2">
    <property type="entry name" value="OXIDIZED PURINE NUCLEOSIDE TRIPHOSPHATE HYDROLASE"/>
    <property type="match status" value="1"/>
</dbReference>
<keyword evidence="5" id="KW-0460">Magnesium</keyword>
<dbReference type="SUPFAM" id="SSF55811">
    <property type="entry name" value="Nudix"/>
    <property type="match status" value="1"/>
</dbReference>
<evidence type="ECO:0000313" key="8">
    <source>
        <dbReference type="Proteomes" id="UP000515823"/>
    </source>
</evidence>
<gene>
    <name evidence="7" type="ORF">H9Q78_11985</name>
</gene>
<dbReference type="InterPro" id="IPR000086">
    <property type="entry name" value="NUDIX_hydrolase_dom"/>
</dbReference>
<dbReference type="PROSITE" id="PS00893">
    <property type="entry name" value="NUDIX_BOX"/>
    <property type="match status" value="1"/>
</dbReference>
<proteinExistence type="inferred from homology"/>
<dbReference type="PRINTS" id="PR01402">
    <property type="entry name" value="MUTATORMUTX"/>
</dbReference>
<evidence type="ECO:0000256" key="3">
    <source>
        <dbReference type="ARBA" id="ARBA00022723"/>
    </source>
</evidence>
<evidence type="ECO:0000313" key="7">
    <source>
        <dbReference type="EMBL" id="QNM05152.1"/>
    </source>
</evidence>
<comment type="cofactor">
    <cofactor evidence="1">
        <name>Mg(2+)</name>
        <dbReference type="ChEBI" id="CHEBI:18420"/>
    </cofactor>
</comment>
<sequence>MDKKRSCMTTLCYVEKDESYLMMHRISKKNDVNEGKWIGIGGHFEEGESPEDCLLREAKEETGLSLTRYRFRGLVTFTQAGYGTEYMCLYTADGFEGELKECDEGKLEWVKKSELNRLELWTGDKIFLKLLAAGAPFFSLKLEYEGDTLKLAVLDGTPV</sequence>
<evidence type="ECO:0000256" key="1">
    <source>
        <dbReference type="ARBA" id="ARBA00001946"/>
    </source>
</evidence>
<organism evidence="7 8">
    <name type="scientific">Qiania dongpingensis</name>
    <dbReference type="NCBI Taxonomy" id="2763669"/>
    <lineage>
        <taxon>Bacteria</taxon>
        <taxon>Bacillati</taxon>
        <taxon>Bacillota</taxon>
        <taxon>Clostridia</taxon>
        <taxon>Lachnospirales</taxon>
        <taxon>Lachnospiraceae</taxon>
        <taxon>Qiania</taxon>
    </lineage>
</organism>
<dbReference type="GO" id="GO:0006281">
    <property type="term" value="P:DNA repair"/>
    <property type="evidence" value="ECO:0007669"/>
    <property type="project" value="InterPro"/>
</dbReference>